<name>A0A371FLK8_MUCPR</name>
<accession>A0A371FLK8</accession>
<protein>
    <submittedName>
        <fullName evidence="2">Uncharacterized protein</fullName>
    </submittedName>
</protein>
<gene>
    <name evidence="2" type="ORF">CR513_40636</name>
</gene>
<reference evidence="2" key="1">
    <citation type="submission" date="2018-05" db="EMBL/GenBank/DDBJ databases">
        <title>Draft genome of Mucuna pruriens seed.</title>
        <authorList>
            <person name="Nnadi N.E."/>
            <person name="Vos R."/>
            <person name="Hasami M.H."/>
            <person name="Devisetty U.K."/>
            <person name="Aguiy J.C."/>
        </authorList>
    </citation>
    <scope>NUCLEOTIDE SEQUENCE [LARGE SCALE GENOMIC DNA]</scope>
    <source>
        <strain evidence="2">JCA_2017</strain>
    </source>
</reference>
<sequence>MEKMAHPCHGALTNRLLYLNYIEWMQYVKLVINKKGKLGYFTEKLSTPQRMTPLSSNGSKKNPLLLPG</sequence>
<feature type="non-terminal residue" evidence="2">
    <location>
        <position position="1"/>
    </location>
</feature>
<comment type="caution">
    <text evidence="2">The sequence shown here is derived from an EMBL/GenBank/DDBJ whole genome shotgun (WGS) entry which is preliminary data.</text>
</comment>
<dbReference type="EMBL" id="QJKJ01008672">
    <property type="protein sequence ID" value="RDX78993.1"/>
    <property type="molecule type" value="Genomic_DNA"/>
</dbReference>
<dbReference type="Proteomes" id="UP000257109">
    <property type="component" value="Unassembled WGS sequence"/>
</dbReference>
<keyword evidence="3" id="KW-1185">Reference proteome</keyword>
<evidence type="ECO:0000313" key="2">
    <source>
        <dbReference type="EMBL" id="RDX78993.1"/>
    </source>
</evidence>
<evidence type="ECO:0000256" key="1">
    <source>
        <dbReference type="SAM" id="MobiDB-lite"/>
    </source>
</evidence>
<organism evidence="2 3">
    <name type="scientific">Mucuna pruriens</name>
    <name type="common">Velvet bean</name>
    <name type="synonym">Dolichos pruriens</name>
    <dbReference type="NCBI Taxonomy" id="157652"/>
    <lineage>
        <taxon>Eukaryota</taxon>
        <taxon>Viridiplantae</taxon>
        <taxon>Streptophyta</taxon>
        <taxon>Embryophyta</taxon>
        <taxon>Tracheophyta</taxon>
        <taxon>Spermatophyta</taxon>
        <taxon>Magnoliopsida</taxon>
        <taxon>eudicotyledons</taxon>
        <taxon>Gunneridae</taxon>
        <taxon>Pentapetalae</taxon>
        <taxon>rosids</taxon>
        <taxon>fabids</taxon>
        <taxon>Fabales</taxon>
        <taxon>Fabaceae</taxon>
        <taxon>Papilionoideae</taxon>
        <taxon>50 kb inversion clade</taxon>
        <taxon>NPAAA clade</taxon>
        <taxon>indigoferoid/millettioid clade</taxon>
        <taxon>Phaseoleae</taxon>
        <taxon>Mucuna</taxon>
    </lineage>
</organism>
<dbReference type="AlphaFoldDB" id="A0A371FLK8"/>
<feature type="region of interest" description="Disordered" evidence="1">
    <location>
        <begin position="48"/>
        <end position="68"/>
    </location>
</feature>
<evidence type="ECO:0000313" key="3">
    <source>
        <dbReference type="Proteomes" id="UP000257109"/>
    </source>
</evidence>
<proteinExistence type="predicted"/>
<feature type="compositionally biased region" description="Polar residues" evidence="1">
    <location>
        <begin position="48"/>
        <end position="60"/>
    </location>
</feature>